<keyword evidence="7 9" id="KW-0067">ATP-binding</keyword>
<name>A0A4R2KNG3_9RHOB</name>
<feature type="binding site" evidence="9">
    <location>
        <position position="94"/>
    </location>
    <ligand>
        <name>substrate</name>
    </ligand>
</feature>
<keyword evidence="12" id="KW-1185">Reference proteome</keyword>
<dbReference type="SUPFAM" id="SSF53067">
    <property type="entry name" value="Actin-like ATPase domain"/>
    <property type="match status" value="2"/>
</dbReference>
<dbReference type="PROSITE" id="PS01075">
    <property type="entry name" value="ACETATE_KINASE_1"/>
    <property type="match status" value="1"/>
</dbReference>
<feature type="binding site" evidence="9">
    <location>
        <position position="15"/>
    </location>
    <ligand>
        <name>ATP</name>
        <dbReference type="ChEBI" id="CHEBI:30616"/>
    </ligand>
</feature>
<evidence type="ECO:0000256" key="8">
    <source>
        <dbReference type="ARBA" id="ARBA00022842"/>
    </source>
</evidence>
<comment type="subcellular location">
    <subcellularLocation>
        <location evidence="9">Cytoplasm</location>
    </subcellularLocation>
</comment>
<feature type="binding site" evidence="9">
    <location>
        <position position="380"/>
    </location>
    <ligand>
        <name>Mg(2+)</name>
        <dbReference type="ChEBI" id="CHEBI:18420"/>
    </ligand>
</feature>
<feature type="binding site" evidence="9">
    <location>
        <begin position="284"/>
        <end position="286"/>
    </location>
    <ligand>
        <name>ATP</name>
        <dbReference type="ChEBI" id="CHEBI:30616"/>
    </ligand>
</feature>
<evidence type="ECO:0000256" key="5">
    <source>
        <dbReference type="ARBA" id="ARBA00022741"/>
    </source>
</evidence>
<dbReference type="GO" id="GO:0006085">
    <property type="term" value="P:acetyl-CoA biosynthetic process"/>
    <property type="evidence" value="ECO:0007669"/>
    <property type="project" value="UniProtKB-UniRule"/>
</dbReference>
<dbReference type="HAMAP" id="MF_00020">
    <property type="entry name" value="Acetate_kinase"/>
    <property type="match status" value="1"/>
</dbReference>
<dbReference type="Gene3D" id="3.30.420.40">
    <property type="match status" value="2"/>
</dbReference>
<comment type="cofactor">
    <cofactor evidence="9">
        <name>Mg(2+)</name>
        <dbReference type="ChEBI" id="CHEBI:18420"/>
    </cofactor>
    <cofactor evidence="9">
        <name>Mn(2+)</name>
        <dbReference type="ChEBI" id="CHEBI:29035"/>
    </cofactor>
    <text evidence="9">Mg(2+). Can also accept Mn(2+).</text>
</comment>
<dbReference type="Pfam" id="PF00871">
    <property type="entry name" value="Acetate_kinase"/>
    <property type="match status" value="1"/>
</dbReference>
<dbReference type="AlphaFoldDB" id="A0A4R2KNG3"/>
<feature type="site" description="Transition state stabilizer" evidence="9">
    <location>
        <position position="182"/>
    </location>
</feature>
<evidence type="ECO:0000256" key="1">
    <source>
        <dbReference type="ARBA" id="ARBA00008748"/>
    </source>
</evidence>
<dbReference type="GO" id="GO:0005524">
    <property type="term" value="F:ATP binding"/>
    <property type="evidence" value="ECO:0007669"/>
    <property type="project" value="UniProtKB-KW"/>
</dbReference>
<evidence type="ECO:0000256" key="6">
    <source>
        <dbReference type="ARBA" id="ARBA00022777"/>
    </source>
</evidence>
<dbReference type="GO" id="GO:0000287">
    <property type="term" value="F:magnesium ion binding"/>
    <property type="evidence" value="ECO:0007669"/>
    <property type="project" value="UniProtKB-UniRule"/>
</dbReference>
<gene>
    <name evidence="9" type="primary">ackA</name>
    <name evidence="11" type="ORF">EV655_10425</name>
</gene>
<evidence type="ECO:0000256" key="3">
    <source>
        <dbReference type="ARBA" id="ARBA00022679"/>
    </source>
</evidence>
<keyword evidence="5 9" id="KW-0547">Nucleotide-binding</keyword>
<dbReference type="PRINTS" id="PR00471">
    <property type="entry name" value="ACETATEKNASE"/>
</dbReference>
<dbReference type="RefSeq" id="WP_132542823.1">
    <property type="nucleotide sequence ID" value="NZ_SLWW01000004.1"/>
</dbReference>
<keyword evidence="6 9" id="KW-0418">Kinase</keyword>
<dbReference type="PANTHER" id="PTHR21060">
    <property type="entry name" value="ACETATE KINASE"/>
    <property type="match status" value="1"/>
</dbReference>
<evidence type="ECO:0000313" key="11">
    <source>
        <dbReference type="EMBL" id="TCO72339.1"/>
    </source>
</evidence>
<feature type="binding site" evidence="9">
    <location>
        <position position="8"/>
    </location>
    <ligand>
        <name>Mg(2+)</name>
        <dbReference type="ChEBI" id="CHEBI:18420"/>
    </ligand>
</feature>
<dbReference type="InterPro" id="IPR000890">
    <property type="entry name" value="Aliphatic_acid_kin_short-chain"/>
</dbReference>
<dbReference type="UniPathway" id="UPA00340">
    <property type="reaction ID" value="UER00458"/>
</dbReference>
<dbReference type="EMBL" id="SLWW01000004">
    <property type="protein sequence ID" value="TCO72339.1"/>
    <property type="molecule type" value="Genomic_DNA"/>
</dbReference>
<reference evidence="11 12" key="1">
    <citation type="submission" date="2019-03" db="EMBL/GenBank/DDBJ databases">
        <title>Genomic Encyclopedia of Type Strains, Phase IV (KMG-IV): sequencing the most valuable type-strain genomes for metagenomic binning, comparative biology and taxonomic classification.</title>
        <authorList>
            <person name="Goeker M."/>
        </authorList>
    </citation>
    <scope>NUCLEOTIDE SEQUENCE [LARGE SCALE GENOMIC DNA]</scope>
    <source>
        <strain evidence="11 12">DSM 4868</strain>
    </source>
</reference>
<comment type="function">
    <text evidence="9">Catalyzes the formation of acetyl phosphate from acetate and ATP. Can also catalyze the reverse reaction.</text>
</comment>
<feature type="binding site" evidence="9">
    <location>
        <begin position="209"/>
        <end position="213"/>
    </location>
    <ligand>
        <name>ATP</name>
        <dbReference type="ChEBI" id="CHEBI:30616"/>
    </ligand>
</feature>
<accession>A0A4R2KNG3</accession>
<comment type="similarity">
    <text evidence="1 9 10">Belongs to the acetokinase family.</text>
</comment>
<dbReference type="GO" id="GO:0008776">
    <property type="term" value="F:acetate kinase activity"/>
    <property type="evidence" value="ECO:0007669"/>
    <property type="project" value="UniProtKB-UniRule"/>
</dbReference>
<dbReference type="NCBIfam" id="TIGR00016">
    <property type="entry name" value="ackA"/>
    <property type="match status" value="1"/>
</dbReference>
<evidence type="ECO:0000256" key="7">
    <source>
        <dbReference type="ARBA" id="ARBA00022840"/>
    </source>
</evidence>
<evidence type="ECO:0000313" key="12">
    <source>
        <dbReference type="Proteomes" id="UP000295142"/>
    </source>
</evidence>
<dbReference type="GO" id="GO:0006083">
    <property type="term" value="P:acetate metabolic process"/>
    <property type="evidence" value="ECO:0007669"/>
    <property type="project" value="TreeGrafter"/>
</dbReference>
<evidence type="ECO:0000256" key="2">
    <source>
        <dbReference type="ARBA" id="ARBA00022490"/>
    </source>
</evidence>
<sequence>MPHALTLNAGSSSLKFGLFELGDGRGEPAPRILGEIDRIGSEPHMRATRQDGTLLSDAPLPGEDAADHAGALARALELIARDRPHAQIVAVGHRVVHGGPDHAAPVVLGPAMLDRLAALEPLAPLHQPHNLAGVRAAFGAFPGAVQVACFDTAFHRHHPWVNDTFGLPRAYYDKGVRRYGFHGLSYDYIAGRLAEIAPHLHAGRVIVAHLGNGASMCGMIGGRSIASSMGFSALDGLPMGTRCGQLDPGVVLYLMQHEGMTADEISDLLYRRSGLFGLSGLSNDMRRLEQAGTDAAREAIAYFVFRIRRELGGLAAALGGLDALVFCGGIGEHSVPIRRQVCEGMGWIGLELDEARNTRGETVISTDLSRVRVLVIPTDEEIVIARAARDMLAARRAAG</sequence>
<comment type="caution">
    <text evidence="11">The sequence shown here is derived from an EMBL/GenBank/DDBJ whole genome shotgun (WGS) entry which is preliminary data.</text>
</comment>
<evidence type="ECO:0000256" key="10">
    <source>
        <dbReference type="RuleBase" id="RU003835"/>
    </source>
</evidence>
<protein>
    <recommendedName>
        <fullName evidence="9">Acetate kinase</fullName>
        <ecNumber evidence="9">2.7.2.1</ecNumber>
    </recommendedName>
    <alternativeName>
        <fullName evidence="9">Acetokinase</fullName>
    </alternativeName>
</protein>
<dbReference type="OrthoDB" id="9802453at2"/>
<dbReference type="PIRSF" id="PIRSF000722">
    <property type="entry name" value="Acetate_prop_kin"/>
    <property type="match status" value="1"/>
</dbReference>
<dbReference type="InterPro" id="IPR043129">
    <property type="entry name" value="ATPase_NBD"/>
</dbReference>
<dbReference type="PANTHER" id="PTHR21060:SF21">
    <property type="entry name" value="ACETATE KINASE"/>
    <property type="match status" value="1"/>
</dbReference>
<dbReference type="GO" id="GO:0005829">
    <property type="term" value="C:cytosol"/>
    <property type="evidence" value="ECO:0007669"/>
    <property type="project" value="TreeGrafter"/>
</dbReference>
<comment type="catalytic activity">
    <reaction evidence="9">
        <text>acetate + ATP = acetyl phosphate + ADP</text>
        <dbReference type="Rhea" id="RHEA:11352"/>
        <dbReference type="ChEBI" id="CHEBI:22191"/>
        <dbReference type="ChEBI" id="CHEBI:30089"/>
        <dbReference type="ChEBI" id="CHEBI:30616"/>
        <dbReference type="ChEBI" id="CHEBI:456216"/>
        <dbReference type="EC" id="2.7.2.1"/>
    </reaction>
</comment>
<keyword evidence="3 9" id="KW-0808">Transferase</keyword>
<evidence type="ECO:0000256" key="9">
    <source>
        <dbReference type="HAMAP-Rule" id="MF_00020"/>
    </source>
</evidence>
<dbReference type="InterPro" id="IPR004372">
    <property type="entry name" value="Ac/propionate_kinase"/>
</dbReference>
<keyword evidence="8 9" id="KW-0460">Magnesium</keyword>
<organism evidence="11 12">
    <name type="scientific">Rhodovulum euryhalinum</name>
    <dbReference type="NCBI Taxonomy" id="35805"/>
    <lineage>
        <taxon>Bacteria</taxon>
        <taxon>Pseudomonadati</taxon>
        <taxon>Pseudomonadota</taxon>
        <taxon>Alphaproteobacteria</taxon>
        <taxon>Rhodobacterales</taxon>
        <taxon>Paracoccaceae</taxon>
        <taxon>Rhodovulum</taxon>
    </lineage>
</organism>
<dbReference type="EC" id="2.7.2.1" evidence="9"/>
<evidence type="ECO:0000256" key="4">
    <source>
        <dbReference type="ARBA" id="ARBA00022723"/>
    </source>
</evidence>
<keyword evidence="2 9" id="KW-0963">Cytoplasm</keyword>
<comment type="pathway">
    <text evidence="9">Metabolic intermediate biosynthesis; acetyl-CoA biosynthesis; acetyl-CoA from acetate: step 1/2.</text>
</comment>
<dbReference type="InterPro" id="IPR023865">
    <property type="entry name" value="Aliphatic_acid_kinase_CS"/>
</dbReference>
<proteinExistence type="inferred from homology"/>
<keyword evidence="4 9" id="KW-0479">Metal-binding</keyword>
<feature type="binding site" evidence="9">
    <location>
        <begin position="329"/>
        <end position="333"/>
    </location>
    <ligand>
        <name>ATP</name>
        <dbReference type="ChEBI" id="CHEBI:30616"/>
    </ligand>
</feature>
<dbReference type="Proteomes" id="UP000295142">
    <property type="component" value="Unassembled WGS sequence"/>
</dbReference>
<feature type="active site" description="Proton donor/acceptor" evidence="9">
    <location>
        <position position="151"/>
    </location>
</feature>
<feature type="site" description="Transition state stabilizer" evidence="9">
    <location>
        <position position="242"/>
    </location>
</feature>
<comment type="subunit">
    <text evidence="9">Homodimer.</text>
</comment>